<dbReference type="InterPro" id="IPR036676">
    <property type="entry name" value="PurM-like_C_sf"/>
</dbReference>
<evidence type="ECO:0000313" key="2">
    <source>
        <dbReference type="EMBL" id="STE55228.1"/>
    </source>
</evidence>
<keyword evidence="2" id="KW-0808">Transferase</keyword>
<evidence type="ECO:0000313" key="3">
    <source>
        <dbReference type="Proteomes" id="UP000255201"/>
    </source>
</evidence>
<reference evidence="2 3" key="1">
    <citation type="submission" date="2018-06" db="EMBL/GenBank/DDBJ databases">
        <authorList>
            <consortium name="Pathogen Informatics"/>
            <person name="Doyle S."/>
        </authorList>
    </citation>
    <scope>NUCLEOTIDE SEQUENCE [LARGE SCALE GENOMIC DNA]</scope>
    <source>
        <strain evidence="2 3">NCTC10764</strain>
    </source>
</reference>
<dbReference type="EC" id="2.7.9.3" evidence="2"/>
<proteinExistence type="predicted"/>
<protein>
    <submittedName>
        <fullName evidence="2">Selenophosphate synthetase</fullName>
        <ecNumber evidence="2">2.7.9.3</ecNumber>
    </submittedName>
</protein>
<dbReference type="Pfam" id="PF02769">
    <property type="entry name" value="AIRS_C"/>
    <property type="match status" value="1"/>
</dbReference>
<dbReference type="Gene3D" id="3.90.650.10">
    <property type="entry name" value="PurM-like C-terminal domain"/>
    <property type="match status" value="1"/>
</dbReference>
<dbReference type="AlphaFoldDB" id="A0A376J9T8"/>
<feature type="domain" description="PurM-like C-terminal" evidence="1">
    <location>
        <begin position="34"/>
        <end position="78"/>
    </location>
</feature>
<accession>A0A376J9T8</accession>
<name>A0A376J9T8_ECOLX</name>
<dbReference type="InterPro" id="IPR010918">
    <property type="entry name" value="PurM-like_C_dom"/>
</dbReference>
<dbReference type="Proteomes" id="UP000255201">
    <property type="component" value="Unassembled WGS sequence"/>
</dbReference>
<dbReference type="SUPFAM" id="SSF56042">
    <property type="entry name" value="PurM C-terminal domain-like"/>
    <property type="match status" value="1"/>
</dbReference>
<evidence type="ECO:0000259" key="1">
    <source>
        <dbReference type="Pfam" id="PF02769"/>
    </source>
</evidence>
<gene>
    <name evidence="2" type="primary">selD_4</name>
    <name evidence="2" type="ORF">NCTC10764_01769</name>
</gene>
<organism evidence="2 3">
    <name type="scientific">Escherichia coli</name>
    <dbReference type="NCBI Taxonomy" id="562"/>
    <lineage>
        <taxon>Bacteria</taxon>
        <taxon>Pseudomonadati</taxon>
        <taxon>Pseudomonadota</taxon>
        <taxon>Gammaproteobacteria</taxon>
        <taxon>Enterobacterales</taxon>
        <taxon>Enterobacteriaceae</taxon>
        <taxon>Escherichia</taxon>
    </lineage>
</organism>
<dbReference type="EMBL" id="UFZL01000001">
    <property type="protein sequence ID" value="STE55228.1"/>
    <property type="molecule type" value="Genomic_DNA"/>
</dbReference>
<sequence>MGAVPGGTERNFASYGHLMGEMPREVRDLLCDPQTSGGLLLAVMPEAENEVKAAAAEFGIELTAIGELVPARGGRAMVEIR</sequence>
<dbReference type="GO" id="GO:0004756">
    <property type="term" value="F:selenide, water dikinase activity"/>
    <property type="evidence" value="ECO:0007669"/>
    <property type="project" value="UniProtKB-EC"/>
</dbReference>